<feature type="binding site" evidence="11">
    <location>
        <position position="168"/>
    </location>
    <ligand>
        <name>ATP</name>
        <dbReference type="ChEBI" id="CHEBI:30616"/>
    </ligand>
</feature>
<dbReference type="Gene3D" id="3.40.1190.20">
    <property type="match status" value="1"/>
</dbReference>
<dbReference type="UniPathway" id="UPA00060">
    <property type="reaction ID" value="UER00139"/>
</dbReference>
<dbReference type="EC" id="2.7.1.50" evidence="11"/>
<comment type="function">
    <text evidence="11">Catalyzes the phosphorylation of the hydroxyl group of 4-methyl-5-beta-hydroxyethylthiazole (THZ).</text>
</comment>
<comment type="similarity">
    <text evidence="11">Belongs to the Thz kinase family.</text>
</comment>
<organism evidence="12 13">
    <name type="scientific">Paucidesulfovibrio gracilis DSM 16080</name>
    <dbReference type="NCBI Taxonomy" id="1121449"/>
    <lineage>
        <taxon>Bacteria</taxon>
        <taxon>Pseudomonadati</taxon>
        <taxon>Thermodesulfobacteriota</taxon>
        <taxon>Desulfovibrionia</taxon>
        <taxon>Desulfovibrionales</taxon>
        <taxon>Desulfovibrionaceae</taxon>
        <taxon>Paucidesulfovibrio</taxon>
    </lineage>
</organism>
<dbReference type="NCBIfam" id="TIGR00694">
    <property type="entry name" value="thiM"/>
    <property type="match status" value="1"/>
</dbReference>
<comment type="cofactor">
    <cofactor evidence="2 11">
        <name>Mg(2+)</name>
        <dbReference type="ChEBI" id="CHEBI:18420"/>
    </cofactor>
</comment>
<dbReference type="GO" id="GO:0004417">
    <property type="term" value="F:hydroxyethylthiazole kinase activity"/>
    <property type="evidence" value="ECO:0007669"/>
    <property type="project" value="UniProtKB-UniRule"/>
</dbReference>
<keyword evidence="5 11" id="KW-0479">Metal-binding</keyword>
<keyword evidence="7 11" id="KW-0418">Kinase</keyword>
<accession>A0A1T4Y1Y2</accession>
<proteinExistence type="inferred from homology"/>
<evidence type="ECO:0000256" key="8">
    <source>
        <dbReference type="ARBA" id="ARBA00022840"/>
    </source>
</evidence>
<evidence type="ECO:0000313" key="12">
    <source>
        <dbReference type="EMBL" id="SKA95305.1"/>
    </source>
</evidence>
<evidence type="ECO:0000256" key="1">
    <source>
        <dbReference type="ARBA" id="ARBA00001771"/>
    </source>
</evidence>
<dbReference type="RefSeq" id="WP_078718197.1">
    <property type="nucleotide sequence ID" value="NZ_FUYC01000023.1"/>
</dbReference>
<dbReference type="EMBL" id="FUYC01000023">
    <property type="protein sequence ID" value="SKA95305.1"/>
    <property type="molecule type" value="Genomic_DNA"/>
</dbReference>
<comment type="pathway">
    <text evidence="3 11">Cofactor biosynthesis; thiamine diphosphate biosynthesis; 4-methyl-5-(2-phosphoethyl)-thiazole from 5-(2-hydroxyethyl)-4-methylthiazole: step 1/1.</text>
</comment>
<feature type="binding site" evidence="11">
    <location>
        <position position="195"/>
    </location>
    <ligand>
        <name>substrate</name>
    </ligand>
</feature>
<dbReference type="AlphaFoldDB" id="A0A1T4Y1Y2"/>
<evidence type="ECO:0000313" key="13">
    <source>
        <dbReference type="Proteomes" id="UP000190027"/>
    </source>
</evidence>
<dbReference type="GO" id="GO:0009229">
    <property type="term" value="P:thiamine diphosphate biosynthetic process"/>
    <property type="evidence" value="ECO:0007669"/>
    <property type="project" value="UniProtKB-UniRule"/>
</dbReference>
<name>A0A1T4Y1Y2_9BACT</name>
<dbReference type="Proteomes" id="UP000190027">
    <property type="component" value="Unassembled WGS sequence"/>
</dbReference>
<dbReference type="GO" id="GO:0000287">
    <property type="term" value="F:magnesium ion binding"/>
    <property type="evidence" value="ECO:0007669"/>
    <property type="project" value="UniProtKB-UniRule"/>
</dbReference>
<dbReference type="STRING" id="1121449.SAMN02745704_02656"/>
<dbReference type="PIRSF" id="PIRSF000513">
    <property type="entry name" value="Thz_kinase"/>
    <property type="match status" value="1"/>
</dbReference>
<gene>
    <name evidence="11" type="primary">thiM</name>
    <name evidence="12" type="ORF">SAMN02745704_02656</name>
</gene>
<sequence>MDFFSELMNDLSAMRESRPLVLNVTNYVVANTNANALLALGASPAMTHYSEDLEALTLYAGALVVNIGTPSRDFLEGVFTAGNVARQNSIPSILDPVAAGATEVRTEASYRFLKECRPAVVRGNASEIMALAGAGAVSKGADSTRSADEAVQSAGELARMFHCTVSVSGETDYITDGQTTYTVRGGHPMMPLVTGLGCTASALTGAFVSVAQTPLRGAVEAMAVMSCAGAMAAAKAEGPGTLQLHFYDALYALTEEDLRQHVQVEEV</sequence>
<dbReference type="CDD" id="cd01170">
    <property type="entry name" value="THZ_kinase"/>
    <property type="match status" value="1"/>
</dbReference>
<comment type="catalytic activity">
    <reaction evidence="1 11">
        <text>5-(2-hydroxyethyl)-4-methylthiazole + ATP = 4-methyl-5-(2-phosphooxyethyl)-thiazole + ADP + H(+)</text>
        <dbReference type="Rhea" id="RHEA:24212"/>
        <dbReference type="ChEBI" id="CHEBI:15378"/>
        <dbReference type="ChEBI" id="CHEBI:17957"/>
        <dbReference type="ChEBI" id="CHEBI:30616"/>
        <dbReference type="ChEBI" id="CHEBI:58296"/>
        <dbReference type="ChEBI" id="CHEBI:456216"/>
        <dbReference type="EC" id="2.7.1.50"/>
    </reaction>
</comment>
<evidence type="ECO:0000256" key="6">
    <source>
        <dbReference type="ARBA" id="ARBA00022741"/>
    </source>
</evidence>
<evidence type="ECO:0000256" key="2">
    <source>
        <dbReference type="ARBA" id="ARBA00001946"/>
    </source>
</evidence>
<evidence type="ECO:0000256" key="3">
    <source>
        <dbReference type="ARBA" id="ARBA00004868"/>
    </source>
</evidence>
<dbReference type="NCBIfam" id="NF006830">
    <property type="entry name" value="PRK09355.1"/>
    <property type="match status" value="1"/>
</dbReference>
<reference evidence="12 13" key="1">
    <citation type="submission" date="2017-02" db="EMBL/GenBank/DDBJ databases">
        <authorList>
            <person name="Peterson S.W."/>
        </authorList>
    </citation>
    <scope>NUCLEOTIDE SEQUENCE [LARGE SCALE GENOMIC DNA]</scope>
    <source>
        <strain evidence="12 13">DSM 16080</strain>
    </source>
</reference>
<dbReference type="HAMAP" id="MF_00228">
    <property type="entry name" value="Thz_kinase"/>
    <property type="match status" value="1"/>
</dbReference>
<feature type="binding site" evidence="11">
    <location>
        <position position="122"/>
    </location>
    <ligand>
        <name>ATP</name>
        <dbReference type="ChEBI" id="CHEBI:30616"/>
    </ligand>
</feature>
<evidence type="ECO:0000256" key="5">
    <source>
        <dbReference type="ARBA" id="ARBA00022723"/>
    </source>
</evidence>
<dbReference type="PRINTS" id="PR01099">
    <property type="entry name" value="HYETHTZKNASE"/>
</dbReference>
<dbReference type="SUPFAM" id="SSF53613">
    <property type="entry name" value="Ribokinase-like"/>
    <property type="match status" value="1"/>
</dbReference>
<dbReference type="GO" id="GO:0009228">
    <property type="term" value="P:thiamine biosynthetic process"/>
    <property type="evidence" value="ECO:0007669"/>
    <property type="project" value="UniProtKB-KW"/>
</dbReference>
<keyword evidence="13" id="KW-1185">Reference proteome</keyword>
<evidence type="ECO:0000256" key="10">
    <source>
        <dbReference type="ARBA" id="ARBA00022977"/>
    </source>
</evidence>
<protein>
    <recommendedName>
        <fullName evidence="11">Hydroxyethylthiazole kinase</fullName>
        <ecNumber evidence="11">2.7.1.50</ecNumber>
    </recommendedName>
    <alternativeName>
        <fullName evidence="11">4-methyl-5-beta-hydroxyethylthiazole kinase</fullName>
        <shortName evidence="11">TH kinase</shortName>
        <shortName evidence="11">Thz kinase</shortName>
    </alternativeName>
</protein>
<feature type="binding site" evidence="11">
    <location>
        <position position="46"/>
    </location>
    <ligand>
        <name>substrate</name>
    </ligand>
</feature>
<dbReference type="Pfam" id="PF02110">
    <property type="entry name" value="HK"/>
    <property type="match status" value="1"/>
</dbReference>
<keyword evidence="8 11" id="KW-0067">ATP-binding</keyword>
<keyword evidence="10 11" id="KW-0784">Thiamine biosynthesis</keyword>
<dbReference type="InterPro" id="IPR000417">
    <property type="entry name" value="Hyethyz_kinase"/>
</dbReference>
<keyword evidence="4 11" id="KW-0808">Transferase</keyword>
<evidence type="ECO:0000256" key="4">
    <source>
        <dbReference type="ARBA" id="ARBA00022679"/>
    </source>
</evidence>
<evidence type="ECO:0000256" key="7">
    <source>
        <dbReference type="ARBA" id="ARBA00022777"/>
    </source>
</evidence>
<dbReference type="OrthoDB" id="8909021at2"/>
<keyword evidence="6 11" id="KW-0547">Nucleotide-binding</keyword>
<evidence type="ECO:0000256" key="11">
    <source>
        <dbReference type="HAMAP-Rule" id="MF_00228"/>
    </source>
</evidence>
<keyword evidence="9 11" id="KW-0460">Magnesium</keyword>
<dbReference type="InterPro" id="IPR029056">
    <property type="entry name" value="Ribokinase-like"/>
</dbReference>
<dbReference type="GO" id="GO:0005524">
    <property type="term" value="F:ATP binding"/>
    <property type="evidence" value="ECO:0007669"/>
    <property type="project" value="UniProtKB-UniRule"/>
</dbReference>
<evidence type="ECO:0000256" key="9">
    <source>
        <dbReference type="ARBA" id="ARBA00022842"/>
    </source>
</evidence>